<accession>A0A5C4SM28</accession>
<dbReference type="RefSeq" id="WP_139696494.1">
    <property type="nucleotide sequence ID" value="NZ_CP074074.1"/>
</dbReference>
<dbReference type="AlphaFoldDB" id="A0A5C4SM28"/>
<dbReference type="Proteomes" id="UP000308713">
    <property type="component" value="Unassembled WGS sequence"/>
</dbReference>
<sequence length="110" mass="13184">MHHTKKHMHVPLIALFFLGLLLFPTSISFYHVFQHHKHDICIGDDSTHIHQVDLDCEYNKFKIHTNYTFPKLWVAIFSKKQFPEEIISYYFFLSKYQHLHFSLRGPPSLV</sequence>
<name>A0A5C4SM28_9FLAO</name>
<evidence type="ECO:0000313" key="1">
    <source>
        <dbReference type="EMBL" id="TNJ44561.1"/>
    </source>
</evidence>
<reference evidence="1 2" key="1">
    <citation type="submission" date="2019-05" db="EMBL/GenBank/DDBJ databases">
        <title>Tamlana fucoidanivorans sp. nov., isolated from the surface of algae collected from Fujian province in China.</title>
        <authorList>
            <person name="Li J."/>
        </authorList>
    </citation>
    <scope>NUCLEOTIDE SEQUENCE [LARGE SCALE GENOMIC DNA]</scope>
    <source>
        <strain evidence="1 2">CW2-9</strain>
    </source>
</reference>
<keyword evidence="2" id="KW-1185">Reference proteome</keyword>
<comment type="caution">
    <text evidence="1">The sequence shown here is derived from an EMBL/GenBank/DDBJ whole genome shotgun (WGS) entry which is preliminary data.</text>
</comment>
<proteinExistence type="predicted"/>
<dbReference type="OrthoDB" id="1449138at2"/>
<protein>
    <submittedName>
        <fullName evidence="1">Uncharacterized protein</fullName>
    </submittedName>
</protein>
<evidence type="ECO:0000313" key="2">
    <source>
        <dbReference type="Proteomes" id="UP000308713"/>
    </source>
</evidence>
<gene>
    <name evidence="1" type="ORF">FGF67_07905</name>
</gene>
<dbReference type="EMBL" id="VDCS01000007">
    <property type="protein sequence ID" value="TNJ44561.1"/>
    <property type="molecule type" value="Genomic_DNA"/>
</dbReference>
<organism evidence="1 2">
    <name type="scientific">Allotamlana fucoidanivorans</name>
    <dbReference type="NCBI Taxonomy" id="2583814"/>
    <lineage>
        <taxon>Bacteria</taxon>
        <taxon>Pseudomonadati</taxon>
        <taxon>Bacteroidota</taxon>
        <taxon>Flavobacteriia</taxon>
        <taxon>Flavobacteriales</taxon>
        <taxon>Flavobacteriaceae</taxon>
        <taxon>Allotamlana</taxon>
    </lineage>
</organism>